<proteinExistence type="predicted"/>
<evidence type="ECO:0000313" key="3">
    <source>
        <dbReference type="EMBL" id="KAG6674894.1"/>
    </source>
</evidence>
<reference evidence="2" key="1">
    <citation type="submission" date="2020-12" db="EMBL/GenBank/DDBJ databases">
        <title>WGS assembly of Carya illinoinensis cv. Pawnee.</title>
        <authorList>
            <person name="Platts A."/>
            <person name="Shu S."/>
            <person name="Wright S."/>
            <person name="Barry K."/>
            <person name="Edger P."/>
            <person name="Pires J.C."/>
            <person name="Schmutz J."/>
        </authorList>
    </citation>
    <scope>NUCLEOTIDE SEQUENCE</scope>
    <source>
        <tissue evidence="2">Leaf</tissue>
    </source>
</reference>
<dbReference type="SMART" id="SM00597">
    <property type="entry name" value="ZnF_TTF"/>
    <property type="match status" value="1"/>
</dbReference>
<name>A0A8T1N505_CARIL</name>
<protein>
    <recommendedName>
        <fullName evidence="1">TTF-type domain-containing protein</fullName>
    </recommendedName>
</protein>
<dbReference type="InterPro" id="IPR008906">
    <property type="entry name" value="HATC_C_dom"/>
</dbReference>
<dbReference type="GO" id="GO:0046983">
    <property type="term" value="F:protein dimerization activity"/>
    <property type="evidence" value="ECO:0007669"/>
    <property type="project" value="InterPro"/>
</dbReference>
<keyword evidence="4" id="KW-1185">Reference proteome</keyword>
<reference evidence="3" key="2">
    <citation type="submission" date="2021-01" db="EMBL/GenBank/DDBJ databases">
        <authorList>
            <person name="Lovell J.T."/>
            <person name="Bentley N."/>
            <person name="Bhattarai G."/>
            <person name="Jenkins J.W."/>
            <person name="Sreedasyam A."/>
            <person name="Alarcon Y."/>
            <person name="Bock C."/>
            <person name="Boston L."/>
            <person name="Carlson J."/>
            <person name="Cervantes K."/>
            <person name="Clermont K."/>
            <person name="Krom N."/>
            <person name="Kubenka K."/>
            <person name="Mamidi S."/>
            <person name="Mattison C."/>
            <person name="Monteros M."/>
            <person name="Pisani C."/>
            <person name="Plott C."/>
            <person name="Rajasekar S."/>
            <person name="Rhein H.S."/>
            <person name="Rohla C."/>
            <person name="Song M."/>
            <person name="Hilaire R.S."/>
            <person name="Shu S."/>
            <person name="Wells L."/>
            <person name="Wang X."/>
            <person name="Webber J."/>
            <person name="Heerema R.J."/>
            <person name="Klein P."/>
            <person name="Conner P."/>
            <person name="Grauke L."/>
            <person name="Grimwood J."/>
            <person name="Schmutz J."/>
            <person name="Randall J.J."/>
        </authorList>
    </citation>
    <scope>NUCLEOTIDE SEQUENCE</scope>
    <source>
        <tissue evidence="3">Leaf</tissue>
    </source>
</reference>
<sequence>MSKLKTIDSFFKRKEVNLPENSSKLPRIEPEENPDLNSPILESKRIYLTSSTLNSKEIDISSLQRDPGLRPPIWDYPVNQRDEIRRTYLKMGPYQIRLSKYPFSGSEKHPRRFQASWFVQFGSWLEYSPSKDAAYCLPCYLFTMKTSERSGWDDPCSCHNNAVKSCEDLLKQSQHIDKVMNAQSSEQILNNRLRVKASIDVVRWLAFQGCAFRGHDETFDSKNRGNFLEMLKLLASYNDKVGKLVLENAPKSSKYTSPQIQKEILEVLAKKVRNKIREDVGDSRFCIIVDEARDESKREQMAIILRFVDVDGFIQERFFDLVHVKDTSALTLKNEISAVLSRHCLDIQNIRGQGYDGASNMRGEWNELQALFLKDCPYAYYVYCFAHRLQLALVSASREVVSVHEFFSNLNFIINVVGASCKRHDELQAAQATHIAHMIAIDELESGKGDNQISTIKRAGDSRWGSHFYSICSLLRMLEATCSDANAAYKMITSFQFIFILHLMKEIMGITDVLCQVLQQKSQDILNAMNMVSTTKGLIQKLRNEGWENLLENVVSFSKKFDIDIPELSSRYIQEHHYHFEIFNAIIDFQMQELDNSSALDPKDGYKSFNINDICCLAEEYYPLDFSENEKINLSNPKFQDLRSIADLCRKLVETEKSKIYYLIDRLIRLILTLPMSTATSEQAFSAMKIVKTRLRNKIEDEFLANNLVVYIEREIVKNFDLDSILDDFVCLKEPKLQF</sequence>
<accession>A0A8T1N505</accession>
<dbReference type="PANTHER" id="PTHR11697:SF230">
    <property type="entry name" value="ZINC FINGER, MYM DOMAIN CONTAINING 1"/>
    <property type="match status" value="1"/>
</dbReference>
<dbReference type="Proteomes" id="UP000811246">
    <property type="component" value="Chromosome 15"/>
</dbReference>
<evidence type="ECO:0000259" key="1">
    <source>
        <dbReference type="SMART" id="SM00597"/>
    </source>
</evidence>
<dbReference type="Proteomes" id="UP000811609">
    <property type="component" value="Chromosome 15"/>
</dbReference>
<comment type="caution">
    <text evidence="2">The sequence shown here is derived from an EMBL/GenBank/DDBJ whole genome shotgun (WGS) entry which is preliminary data.</text>
</comment>
<organism evidence="2 4">
    <name type="scientific">Carya illinoinensis</name>
    <name type="common">Pecan</name>
    <dbReference type="NCBI Taxonomy" id="32201"/>
    <lineage>
        <taxon>Eukaryota</taxon>
        <taxon>Viridiplantae</taxon>
        <taxon>Streptophyta</taxon>
        <taxon>Embryophyta</taxon>
        <taxon>Tracheophyta</taxon>
        <taxon>Spermatophyta</taxon>
        <taxon>Magnoliopsida</taxon>
        <taxon>eudicotyledons</taxon>
        <taxon>Gunneridae</taxon>
        <taxon>Pentapetalae</taxon>
        <taxon>rosids</taxon>
        <taxon>fabids</taxon>
        <taxon>Fagales</taxon>
        <taxon>Juglandaceae</taxon>
        <taxon>Carya</taxon>
    </lineage>
</organism>
<dbReference type="InterPro" id="IPR006580">
    <property type="entry name" value="Znf_TTF"/>
</dbReference>
<dbReference type="InterPro" id="IPR055298">
    <property type="entry name" value="AtLOH3-like"/>
</dbReference>
<evidence type="ECO:0000313" key="4">
    <source>
        <dbReference type="Proteomes" id="UP000811609"/>
    </source>
</evidence>
<evidence type="ECO:0000313" key="2">
    <source>
        <dbReference type="EMBL" id="KAG6626756.1"/>
    </source>
</evidence>
<feature type="domain" description="TTF-type" evidence="1">
    <location>
        <begin position="109"/>
        <end position="182"/>
    </location>
</feature>
<dbReference type="EMBL" id="CM031839">
    <property type="protein sequence ID" value="KAG6674894.1"/>
    <property type="molecule type" value="Genomic_DNA"/>
</dbReference>
<dbReference type="Pfam" id="PF05699">
    <property type="entry name" value="Dimer_Tnp_hAT"/>
    <property type="match status" value="1"/>
</dbReference>
<dbReference type="PANTHER" id="PTHR11697">
    <property type="entry name" value="GENERAL TRANSCRIPTION FACTOR 2-RELATED ZINC FINGER PROTEIN"/>
    <property type="match status" value="1"/>
</dbReference>
<dbReference type="AlphaFoldDB" id="A0A8T1N505"/>
<dbReference type="EMBL" id="CM031823">
    <property type="protein sequence ID" value="KAG6626756.1"/>
    <property type="molecule type" value="Genomic_DNA"/>
</dbReference>
<gene>
    <name evidence="2" type="ORF">CIPAW_15G073900</name>
    <name evidence="3" type="ORF">I3842_15G070700</name>
</gene>
<dbReference type="InterPro" id="IPR025398">
    <property type="entry name" value="DUF4371"/>
</dbReference>
<dbReference type="Pfam" id="PF14291">
    <property type="entry name" value="DUF4371"/>
    <property type="match status" value="1"/>
</dbReference>